<evidence type="ECO:0000256" key="5">
    <source>
        <dbReference type="ARBA" id="ARBA00023136"/>
    </source>
</evidence>
<feature type="transmembrane region" description="Helical" evidence="6">
    <location>
        <begin position="288"/>
        <end position="308"/>
    </location>
</feature>
<dbReference type="Pfam" id="PF02133">
    <property type="entry name" value="Transp_cyt_pur"/>
    <property type="match status" value="1"/>
</dbReference>
<feature type="transmembrane region" description="Helical" evidence="6">
    <location>
        <begin position="205"/>
        <end position="223"/>
    </location>
</feature>
<feature type="transmembrane region" description="Helical" evidence="6">
    <location>
        <begin position="249"/>
        <end position="268"/>
    </location>
</feature>
<comment type="subcellular location">
    <subcellularLocation>
        <location evidence="1">Membrane</location>
        <topology evidence="1">Multi-pass membrane protein</topology>
    </subcellularLocation>
</comment>
<keyword evidence="5 6" id="KW-0472">Membrane</keyword>
<gene>
    <name evidence="7" type="ORF">GOP47_0014606</name>
</gene>
<dbReference type="AlphaFoldDB" id="A0A9D4UMZ5"/>
<dbReference type="Proteomes" id="UP000886520">
    <property type="component" value="Chromosome 14"/>
</dbReference>
<sequence>MAADEPLLHGSTHHQNVVGECCLGTEESRLEVNEESLLPTPPHLRTFTSLDMATLWWGVVTSVSTFYVAGALVEQGMAWWQGLLTVVLANVFQALFAILIGHAGAKYGIAFPIQCRASLGIRGAHFATCLRGIVACGWFGIDTWIGGQVLFAFIDALCSGQLQDYSSISWLGITLPELGCFFLFWLVQLAFVWHGVHGIRSLEKYASPVLLLLCGGLLLWAYLKAGGFGDMLSASSQFGKDGTKYGQFWTVWVAGLTANVGSYATLSLNISDFTRYARSQTDQILGQVGLPLFVGAFSFVGLAVSSATEKIFGYIISNPTDLIDQIGGAIPTLISLFGVTLALLTTNVANIVAPANALINMSPTIMTFRKGALLTAVVGFVIQPWRLYQSGDAFLNTWLLGAIWLQRSTNDVAALLQALQQLEESSSSVAVWMQW</sequence>
<dbReference type="GO" id="GO:0015205">
    <property type="term" value="F:nucleobase transmembrane transporter activity"/>
    <property type="evidence" value="ECO:0007669"/>
    <property type="project" value="TreeGrafter"/>
</dbReference>
<dbReference type="EMBL" id="JABFUD020000014">
    <property type="protein sequence ID" value="KAI5070263.1"/>
    <property type="molecule type" value="Genomic_DNA"/>
</dbReference>
<dbReference type="PANTHER" id="PTHR30618:SF0">
    <property type="entry name" value="PURINE-URACIL PERMEASE NCS1"/>
    <property type="match status" value="1"/>
</dbReference>
<dbReference type="GO" id="GO:0005886">
    <property type="term" value="C:plasma membrane"/>
    <property type="evidence" value="ECO:0007669"/>
    <property type="project" value="TreeGrafter"/>
</dbReference>
<dbReference type="PANTHER" id="PTHR30618">
    <property type="entry name" value="NCS1 FAMILY PURINE/PYRIMIDINE TRANSPORTER"/>
    <property type="match status" value="1"/>
</dbReference>
<keyword evidence="8" id="KW-1185">Reference proteome</keyword>
<evidence type="ECO:0000256" key="2">
    <source>
        <dbReference type="ARBA" id="ARBA00008974"/>
    </source>
</evidence>
<dbReference type="Gene3D" id="1.10.4160.10">
    <property type="entry name" value="Hydantoin permease"/>
    <property type="match status" value="1"/>
</dbReference>
<feature type="transmembrane region" description="Helical" evidence="6">
    <location>
        <begin position="170"/>
        <end position="193"/>
    </location>
</feature>
<protein>
    <submittedName>
        <fullName evidence="7">Uncharacterized protein</fullName>
    </submittedName>
</protein>
<keyword evidence="4 6" id="KW-1133">Transmembrane helix</keyword>
<dbReference type="InterPro" id="IPR045225">
    <property type="entry name" value="Uracil/uridine/allantoin_perm"/>
</dbReference>
<evidence type="ECO:0000256" key="6">
    <source>
        <dbReference type="SAM" id="Phobius"/>
    </source>
</evidence>
<evidence type="ECO:0000256" key="3">
    <source>
        <dbReference type="ARBA" id="ARBA00022692"/>
    </source>
</evidence>
<feature type="transmembrane region" description="Helical" evidence="6">
    <location>
        <begin position="54"/>
        <end position="73"/>
    </location>
</feature>
<keyword evidence="3 6" id="KW-0812">Transmembrane</keyword>
<organism evidence="7 8">
    <name type="scientific">Adiantum capillus-veneris</name>
    <name type="common">Maidenhair fern</name>
    <dbReference type="NCBI Taxonomy" id="13818"/>
    <lineage>
        <taxon>Eukaryota</taxon>
        <taxon>Viridiplantae</taxon>
        <taxon>Streptophyta</taxon>
        <taxon>Embryophyta</taxon>
        <taxon>Tracheophyta</taxon>
        <taxon>Polypodiopsida</taxon>
        <taxon>Polypodiidae</taxon>
        <taxon>Polypodiales</taxon>
        <taxon>Pteridineae</taxon>
        <taxon>Pteridaceae</taxon>
        <taxon>Vittarioideae</taxon>
        <taxon>Adiantum</taxon>
    </lineage>
</organism>
<feature type="transmembrane region" description="Helical" evidence="6">
    <location>
        <begin position="371"/>
        <end position="388"/>
    </location>
</feature>
<evidence type="ECO:0000313" key="8">
    <source>
        <dbReference type="Proteomes" id="UP000886520"/>
    </source>
</evidence>
<comment type="caution">
    <text evidence="7">The sequence shown here is derived from an EMBL/GenBank/DDBJ whole genome shotgun (WGS) entry which is preliminary data.</text>
</comment>
<reference evidence="7" key="1">
    <citation type="submission" date="2021-01" db="EMBL/GenBank/DDBJ databases">
        <title>Adiantum capillus-veneris genome.</title>
        <authorList>
            <person name="Fang Y."/>
            <person name="Liao Q."/>
        </authorList>
    </citation>
    <scope>NUCLEOTIDE SEQUENCE</scope>
    <source>
        <strain evidence="7">H3</strain>
        <tissue evidence="7">Leaf</tissue>
    </source>
</reference>
<accession>A0A9D4UMZ5</accession>
<feature type="transmembrane region" description="Helical" evidence="6">
    <location>
        <begin position="328"/>
        <end position="359"/>
    </location>
</feature>
<evidence type="ECO:0000256" key="4">
    <source>
        <dbReference type="ARBA" id="ARBA00022989"/>
    </source>
</evidence>
<dbReference type="InterPro" id="IPR001248">
    <property type="entry name" value="Pur-cyt_permease"/>
</dbReference>
<comment type="similarity">
    <text evidence="2">Belongs to the purine-cytosine permease (2.A.39) family.</text>
</comment>
<feature type="transmembrane region" description="Helical" evidence="6">
    <location>
        <begin position="79"/>
        <end position="100"/>
    </location>
</feature>
<evidence type="ECO:0000256" key="1">
    <source>
        <dbReference type="ARBA" id="ARBA00004141"/>
    </source>
</evidence>
<proteinExistence type="inferred from homology"/>
<dbReference type="OrthoDB" id="2018619at2759"/>
<name>A0A9D4UMZ5_ADICA</name>
<evidence type="ECO:0000313" key="7">
    <source>
        <dbReference type="EMBL" id="KAI5070263.1"/>
    </source>
</evidence>